<evidence type="ECO:0000256" key="15">
    <source>
        <dbReference type="ARBA" id="ARBA00043788"/>
    </source>
</evidence>
<dbReference type="PIRSF" id="PIRSF000894">
    <property type="entry name" value="Acid_phosphatase"/>
    <property type="match status" value="1"/>
</dbReference>
<evidence type="ECO:0000256" key="6">
    <source>
        <dbReference type="ARBA" id="ARBA00022801"/>
    </source>
</evidence>
<comment type="catalytic activity">
    <reaction evidence="15">
        <text>1D-myo-inositol hexakisphosphate + H2O = 1D-myo-inositol 1,2,4,5,6-pentakisphosphate + phosphate</text>
        <dbReference type="Rhea" id="RHEA:16989"/>
        <dbReference type="ChEBI" id="CHEBI:15377"/>
        <dbReference type="ChEBI" id="CHEBI:43474"/>
        <dbReference type="ChEBI" id="CHEBI:57798"/>
        <dbReference type="ChEBI" id="CHEBI:58130"/>
        <dbReference type="EC" id="3.1.3.8"/>
    </reaction>
    <physiologicalReaction direction="left-to-right" evidence="15">
        <dbReference type="Rhea" id="RHEA:16990"/>
    </physiologicalReaction>
</comment>
<proteinExistence type="inferred from homology"/>
<dbReference type="GO" id="GO:0003993">
    <property type="term" value="F:acid phosphatase activity"/>
    <property type="evidence" value="ECO:0007669"/>
    <property type="project" value="TreeGrafter"/>
</dbReference>
<dbReference type="Proteomes" id="UP000809789">
    <property type="component" value="Unassembled WGS sequence"/>
</dbReference>
<keyword evidence="20" id="KW-1133">Transmembrane helix</keyword>
<dbReference type="PROSITE" id="PS00778">
    <property type="entry name" value="HIS_ACID_PHOSPHAT_2"/>
    <property type="match status" value="1"/>
</dbReference>
<evidence type="ECO:0000256" key="5">
    <source>
        <dbReference type="ARBA" id="ARBA00022525"/>
    </source>
</evidence>
<name>A0A8K0LCC7_9PEZI</name>
<feature type="disulfide bond" evidence="19">
    <location>
        <begin position="294"/>
        <end position="310"/>
    </location>
</feature>
<reference evidence="21" key="1">
    <citation type="submission" date="2021-07" db="EMBL/GenBank/DDBJ databases">
        <title>Elsinoe batatas strain:CRI-CJ2 Genome sequencing and assembly.</title>
        <authorList>
            <person name="Huang L."/>
        </authorList>
    </citation>
    <scope>NUCLEOTIDE SEQUENCE</scope>
    <source>
        <strain evidence="21">CRI-CJ2</strain>
    </source>
</reference>
<evidence type="ECO:0000313" key="22">
    <source>
        <dbReference type="Proteomes" id="UP000809789"/>
    </source>
</evidence>
<comment type="caution">
    <text evidence="21">The sequence shown here is derived from an EMBL/GenBank/DDBJ whole genome shotgun (WGS) entry which is preliminary data.</text>
</comment>
<evidence type="ECO:0000256" key="19">
    <source>
        <dbReference type="PIRSR" id="PIRSR000894-2"/>
    </source>
</evidence>
<dbReference type="InterPro" id="IPR016274">
    <property type="entry name" value="Histidine_acid_Pase_euk"/>
</dbReference>
<feature type="active site" description="Nucleophile" evidence="18">
    <location>
        <position position="113"/>
    </location>
</feature>
<dbReference type="CDD" id="cd07061">
    <property type="entry name" value="HP_HAP_like"/>
    <property type="match status" value="1"/>
</dbReference>
<evidence type="ECO:0000256" key="3">
    <source>
        <dbReference type="ARBA" id="ARBA00011245"/>
    </source>
</evidence>
<keyword evidence="7 19" id="KW-1015">Disulfide bond</keyword>
<dbReference type="Gene3D" id="3.40.50.1240">
    <property type="entry name" value="Phosphoglycerate mutase-like"/>
    <property type="match status" value="1"/>
</dbReference>
<dbReference type="GO" id="GO:0016158">
    <property type="term" value="F:inositol hexakisphosphate 3-phosphatase activity"/>
    <property type="evidence" value="ECO:0007669"/>
    <property type="project" value="UniProtKB-EC"/>
</dbReference>
<comment type="catalytic activity">
    <reaction evidence="12">
        <text>1D-myo-inositol 1,2-bisphosphate + H2O = 1D-myo-inositol 2-phosphate + phosphate</text>
        <dbReference type="Rhea" id="RHEA:77135"/>
        <dbReference type="ChEBI" id="CHEBI:15377"/>
        <dbReference type="ChEBI" id="CHEBI:43474"/>
        <dbReference type="ChEBI" id="CHEBI:84142"/>
        <dbReference type="ChEBI" id="CHEBI:195539"/>
    </reaction>
    <physiologicalReaction direction="left-to-right" evidence="12">
        <dbReference type="Rhea" id="RHEA:77136"/>
    </physiologicalReaction>
</comment>
<evidence type="ECO:0000313" key="21">
    <source>
        <dbReference type="EMBL" id="KAG8631465.1"/>
    </source>
</evidence>
<evidence type="ECO:0000256" key="20">
    <source>
        <dbReference type="SAM" id="Phobius"/>
    </source>
</evidence>
<feature type="transmembrane region" description="Helical" evidence="20">
    <location>
        <begin position="36"/>
        <end position="57"/>
    </location>
</feature>
<evidence type="ECO:0000256" key="10">
    <source>
        <dbReference type="ARBA" id="ARBA00042300"/>
    </source>
</evidence>
<feature type="disulfide bond" evidence="19">
    <location>
        <begin position="243"/>
        <end position="511"/>
    </location>
</feature>
<dbReference type="PANTHER" id="PTHR20963">
    <property type="entry name" value="MULTIPLE INOSITOL POLYPHOSPHATE PHOSPHATASE-RELATED"/>
    <property type="match status" value="1"/>
</dbReference>
<keyword evidence="6" id="KW-0378">Hydrolase</keyword>
<comment type="subunit">
    <text evidence="3">Monomer.</text>
</comment>
<feature type="active site" description="Proton donor" evidence="18">
    <location>
        <position position="390"/>
    </location>
</feature>
<evidence type="ECO:0000256" key="9">
    <source>
        <dbReference type="ARBA" id="ARBA00041857"/>
    </source>
</evidence>
<keyword evidence="20" id="KW-0472">Membrane</keyword>
<evidence type="ECO:0000256" key="16">
    <source>
        <dbReference type="ARBA" id="ARBA00044106"/>
    </source>
</evidence>
<protein>
    <recommendedName>
        <fullName evidence="16">Phytase A</fullName>
        <ecNumber evidence="4">3.1.3.8</ecNumber>
    </recommendedName>
    <alternativeName>
        <fullName evidence="17">Histidine acid phosphatase phyA</fullName>
    </alternativeName>
    <alternativeName>
        <fullName evidence="10">Myo-inositol hexakisphosphate phosphohydrolase A</fullName>
    </alternativeName>
    <alternativeName>
        <fullName evidence="9">Myo-inositol-hexaphosphate 3-phosphohydrolase A</fullName>
    </alternativeName>
</protein>
<evidence type="ECO:0000256" key="2">
    <source>
        <dbReference type="ARBA" id="ARBA00005375"/>
    </source>
</evidence>
<comment type="subcellular location">
    <subcellularLocation>
        <location evidence="1">Secreted</location>
    </subcellularLocation>
</comment>
<organism evidence="21 22">
    <name type="scientific">Elsinoe batatas</name>
    <dbReference type="NCBI Taxonomy" id="2601811"/>
    <lineage>
        <taxon>Eukaryota</taxon>
        <taxon>Fungi</taxon>
        <taxon>Dikarya</taxon>
        <taxon>Ascomycota</taxon>
        <taxon>Pezizomycotina</taxon>
        <taxon>Dothideomycetes</taxon>
        <taxon>Dothideomycetidae</taxon>
        <taxon>Myriangiales</taxon>
        <taxon>Elsinoaceae</taxon>
        <taxon>Elsinoe</taxon>
    </lineage>
</organism>
<evidence type="ECO:0000256" key="1">
    <source>
        <dbReference type="ARBA" id="ARBA00004613"/>
    </source>
</evidence>
<dbReference type="OrthoDB" id="6509975at2759"/>
<comment type="catalytic activity">
    <reaction evidence="13">
        <text>1D-myo-inositol 1,2,6-trisphosphate + H2O = 1D-myo-inositol 1,2-bisphosphate + phosphate</text>
        <dbReference type="Rhea" id="RHEA:77131"/>
        <dbReference type="ChEBI" id="CHEBI:15377"/>
        <dbReference type="ChEBI" id="CHEBI:43474"/>
        <dbReference type="ChEBI" id="CHEBI:195537"/>
        <dbReference type="ChEBI" id="CHEBI:195539"/>
    </reaction>
    <physiologicalReaction direction="left-to-right" evidence="13">
        <dbReference type="Rhea" id="RHEA:77132"/>
    </physiologicalReaction>
</comment>
<evidence type="ECO:0000256" key="4">
    <source>
        <dbReference type="ARBA" id="ARBA00012632"/>
    </source>
</evidence>
<accession>A0A8K0LCC7</accession>
<dbReference type="EC" id="3.1.3.8" evidence="4"/>
<evidence type="ECO:0000256" key="8">
    <source>
        <dbReference type="ARBA" id="ARBA00023180"/>
    </source>
</evidence>
<keyword evidence="8" id="KW-0325">Glycoprotein</keyword>
<evidence type="ECO:0000256" key="14">
    <source>
        <dbReference type="ARBA" id="ARBA00043748"/>
    </source>
</evidence>
<sequence>MKWDLLLFGQGRVKYDLLPGGEGEGRQGRKERKKKIFGIVMALVLLALAGFAVKGYAAPAAASCDSVDNGYQCSTDISHNWGQYSPWFSVPSTISTALPSSCEYRTVQVLSRHGARDPTASKTKTYNATITKLQAAVDTFTGKYAFLNDYVYTLGADQLTLFGEQQMINSGIHFYNRYSSLARKDTPFIRASGEDRVVESALNWTQGFHTAKSKTESDSSYPYPLLTISEAAGQANPLNHDLCTTFETGPYSTIASDAQSKWASLFVPPIQSRLNTDLATNLTQTDIISLMDLCPFTTVASPTGALSPFCALFTPTEFASYAHYESLNKYYGYGAGNPLGPTQGVGWTNELIARLTERPVQDKTSTNKTLDADGKTFPLGRKVYADFSHDNDMTAVMFALGLFEGLAPLRTDAVDSVGEGARYSAANTVPFGARVYVELMRCKEEKSGRGVEGEGGKGLWKRKHAELVRVLVNDRVMPLQNCGADKLGRCDLGKWVESLKFARTGGRWAECGINGTVA</sequence>
<dbReference type="PANTHER" id="PTHR20963:SF24">
    <property type="entry name" value="3-PHYTASE B"/>
    <property type="match status" value="1"/>
</dbReference>
<keyword evidence="22" id="KW-1185">Reference proteome</keyword>
<dbReference type="AlphaFoldDB" id="A0A8K0LCC7"/>
<dbReference type="EMBL" id="JAESVG020000001">
    <property type="protein sequence ID" value="KAG8631465.1"/>
    <property type="molecule type" value="Genomic_DNA"/>
</dbReference>
<feature type="disulfide bond" evidence="19">
    <location>
        <begin position="64"/>
        <end position="73"/>
    </location>
</feature>
<dbReference type="InterPro" id="IPR000560">
    <property type="entry name" value="His_Pase_clade-2"/>
</dbReference>
<evidence type="ECO:0000256" key="17">
    <source>
        <dbReference type="ARBA" id="ARBA00044262"/>
    </source>
</evidence>
<evidence type="ECO:0000256" key="12">
    <source>
        <dbReference type="ARBA" id="ARBA00043675"/>
    </source>
</evidence>
<dbReference type="Pfam" id="PF00328">
    <property type="entry name" value="His_Phos_2"/>
    <property type="match status" value="1"/>
</dbReference>
<comment type="catalytic activity">
    <reaction evidence="14">
        <text>1D-myo-inositol 1,2,4,5,6-pentakisphosphate + H2O = 1D-myo-inositol 1,2,5,6-tetrakisphosphate + phosphate</text>
        <dbReference type="Rhea" id="RHEA:77115"/>
        <dbReference type="ChEBI" id="CHEBI:15377"/>
        <dbReference type="ChEBI" id="CHEBI:43474"/>
        <dbReference type="ChEBI" id="CHEBI:57798"/>
        <dbReference type="ChEBI" id="CHEBI:195535"/>
    </reaction>
    <physiologicalReaction direction="left-to-right" evidence="14">
        <dbReference type="Rhea" id="RHEA:77116"/>
    </physiologicalReaction>
</comment>
<evidence type="ECO:0000256" key="7">
    <source>
        <dbReference type="ARBA" id="ARBA00023157"/>
    </source>
</evidence>
<dbReference type="GO" id="GO:0005576">
    <property type="term" value="C:extracellular region"/>
    <property type="evidence" value="ECO:0007669"/>
    <property type="project" value="UniProtKB-SubCell"/>
</dbReference>
<gene>
    <name evidence="21" type="ORF">KVT40_000605</name>
</gene>
<dbReference type="InterPro" id="IPR033379">
    <property type="entry name" value="Acid_Pase_AS"/>
</dbReference>
<comment type="catalytic activity">
    <reaction evidence="11">
        <text>1D-myo-inositol 1,2,5,6-tetrakisphosphate + H2O = 1D-myo-inositol 1,2,6-trisphosphate + phosphate</text>
        <dbReference type="Rhea" id="RHEA:77119"/>
        <dbReference type="ChEBI" id="CHEBI:15377"/>
        <dbReference type="ChEBI" id="CHEBI:43474"/>
        <dbReference type="ChEBI" id="CHEBI:195535"/>
        <dbReference type="ChEBI" id="CHEBI:195537"/>
    </reaction>
    <physiologicalReaction direction="left-to-right" evidence="11">
        <dbReference type="Rhea" id="RHEA:77120"/>
    </physiologicalReaction>
</comment>
<keyword evidence="5" id="KW-0964">Secreted</keyword>
<evidence type="ECO:0000256" key="11">
    <source>
        <dbReference type="ARBA" id="ARBA00043670"/>
    </source>
</evidence>
<keyword evidence="20" id="KW-0812">Transmembrane</keyword>
<dbReference type="SUPFAM" id="SSF53254">
    <property type="entry name" value="Phosphoglycerate mutase-like"/>
    <property type="match status" value="1"/>
</dbReference>
<feature type="disulfide bond" evidence="19">
    <location>
        <begin position="482"/>
        <end position="490"/>
    </location>
</feature>
<comment type="similarity">
    <text evidence="2">Belongs to the histidine acid phosphatase family.</text>
</comment>
<dbReference type="InterPro" id="IPR029033">
    <property type="entry name" value="His_PPase_superfam"/>
</dbReference>
<evidence type="ECO:0000256" key="13">
    <source>
        <dbReference type="ARBA" id="ARBA00043721"/>
    </source>
</evidence>
<feature type="disulfide bond" evidence="19">
    <location>
        <begin position="102"/>
        <end position="442"/>
    </location>
</feature>
<evidence type="ECO:0000256" key="18">
    <source>
        <dbReference type="PIRSR" id="PIRSR000894-1"/>
    </source>
</evidence>